<dbReference type="AlphaFoldDB" id="A0AAN9XL29"/>
<reference evidence="3 4" key="1">
    <citation type="submission" date="2024-01" db="EMBL/GenBank/DDBJ databases">
        <title>The genomes of 5 underutilized Papilionoideae crops provide insights into root nodulation and disease resistanc.</title>
        <authorList>
            <person name="Jiang F."/>
        </authorList>
    </citation>
    <scope>NUCLEOTIDE SEQUENCE [LARGE SCALE GENOMIC DNA]</scope>
    <source>
        <strain evidence="3">DUOXIRENSHENG_FW03</strain>
        <tissue evidence="3">Leaves</tissue>
    </source>
</reference>
<keyword evidence="4" id="KW-1185">Reference proteome</keyword>
<dbReference type="Proteomes" id="UP001386955">
    <property type="component" value="Unassembled WGS sequence"/>
</dbReference>
<organism evidence="3 4">
    <name type="scientific">Psophocarpus tetragonolobus</name>
    <name type="common">Winged bean</name>
    <name type="synonym">Dolichos tetragonolobus</name>
    <dbReference type="NCBI Taxonomy" id="3891"/>
    <lineage>
        <taxon>Eukaryota</taxon>
        <taxon>Viridiplantae</taxon>
        <taxon>Streptophyta</taxon>
        <taxon>Embryophyta</taxon>
        <taxon>Tracheophyta</taxon>
        <taxon>Spermatophyta</taxon>
        <taxon>Magnoliopsida</taxon>
        <taxon>eudicotyledons</taxon>
        <taxon>Gunneridae</taxon>
        <taxon>Pentapetalae</taxon>
        <taxon>rosids</taxon>
        <taxon>fabids</taxon>
        <taxon>Fabales</taxon>
        <taxon>Fabaceae</taxon>
        <taxon>Papilionoideae</taxon>
        <taxon>50 kb inversion clade</taxon>
        <taxon>NPAAA clade</taxon>
        <taxon>indigoferoid/millettioid clade</taxon>
        <taxon>Phaseoleae</taxon>
        <taxon>Psophocarpus</taxon>
    </lineage>
</organism>
<comment type="caution">
    <text evidence="3">The sequence shown here is derived from an EMBL/GenBank/DDBJ whole genome shotgun (WGS) entry which is preliminary data.</text>
</comment>
<evidence type="ECO:0000313" key="3">
    <source>
        <dbReference type="EMBL" id="KAK7396450.1"/>
    </source>
</evidence>
<proteinExistence type="predicted"/>
<protein>
    <submittedName>
        <fullName evidence="3">Uncharacterized protein</fullName>
    </submittedName>
</protein>
<dbReference type="EMBL" id="JAYMYS010000004">
    <property type="protein sequence ID" value="KAK7396448.1"/>
    <property type="molecule type" value="Genomic_DNA"/>
</dbReference>
<feature type="region of interest" description="Disordered" evidence="1">
    <location>
        <begin position="1"/>
        <end position="61"/>
    </location>
</feature>
<evidence type="ECO:0000313" key="4">
    <source>
        <dbReference type="Proteomes" id="UP001386955"/>
    </source>
</evidence>
<evidence type="ECO:0000256" key="1">
    <source>
        <dbReference type="SAM" id="MobiDB-lite"/>
    </source>
</evidence>
<name>A0AAN9XL29_PSOTE</name>
<dbReference type="EMBL" id="JAYMYS010000004">
    <property type="protein sequence ID" value="KAK7396450.1"/>
    <property type="molecule type" value="Genomic_DNA"/>
</dbReference>
<dbReference type="PANTHER" id="PTHR34657">
    <property type="entry name" value="EMBRYO SAC DEVELOPMENT ARREST 6"/>
    <property type="match status" value="1"/>
</dbReference>
<dbReference type="PANTHER" id="PTHR34657:SF10">
    <property type="entry name" value="F21M11.6 PROTEIN"/>
    <property type="match status" value="1"/>
</dbReference>
<accession>A0AAN9XL29</accession>
<evidence type="ECO:0000313" key="2">
    <source>
        <dbReference type="EMBL" id="KAK7396448.1"/>
    </source>
</evidence>
<sequence length="122" mass="13575">MSTKTMRAPPRRVPHPLGVGDSSGSKRKQRDHDPSRPKSKPLAPLRPEPSQKGPNPMPSNMLLAGYLAHQFLTKGTLLGPSEEESPQQKHERYVEVSLLLKTKGPNLCHIVNPTQLAHFFKL</sequence>
<gene>
    <name evidence="2" type="ORF">VNO78_17464</name>
    <name evidence="3" type="ORF">VNO78_17467</name>
</gene>